<accession>A0A0T9PBU5</accession>
<evidence type="ECO:0000313" key="6">
    <source>
        <dbReference type="Proteomes" id="UP000044625"/>
    </source>
</evidence>
<evidence type="ECO:0000313" key="4">
    <source>
        <dbReference type="EMBL" id="CNH54131.1"/>
    </source>
</evidence>
<dbReference type="SUPFAM" id="SSF55909">
    <property type="entry name" value="Pentein"/>
    <property type="match status" value="1"/>
</dbReference>
<dbReference type="EMBL" id="CQAZ01000011">
    <property type="protein sequence ID" value="CNH54131.1"/>
    <property type="molecule type" value="Genomic_DNA"/>
</dbReference>
<dbReference type="Proteomes" id="UP000045840">
    <property type="component" value="Unassembled WGS sequence"/>
</dbReference>
<dbReference type="InterPro" id="IPR033199">
    <property type="entry name" value="DDAH-like"/>
</dbReference>
<dbReference type="PANTHER" id="PTHR12737">
    <property type="entry name" value="DIMETHYLARGININE DIMETHYLAMINOHYDROLASE"/>
    <property type="match status" value="1"/>
</dbReference>
<proteinExistence type="inferred from homology"/>
<sequence length="253" mass="27500">MHFTQAIARLPADTCASGQTTSQLGAPDIAATGRQFLAYVDTLLRLGLKVTILPAAPAFPDAHFVEDTAVVMPELAVITHPGAPSRQGEVETIAPLFEGRRPVTRMSHQGHLDGGDVLLVGKQFFVGLTARTDEVGIREFTAAVARYGYRVTAIEVNAGLHLKSIVNYVGRNTLLLTEDYQQHPAFAGFNSIVIPEDESYAGNTLWINDTLITPQGYPYTLAQIEKLGMPIIQLDTSEFKKMDGGLTCLSLRF</sequence>
<dbReference type="STRING" id="1288385.ERS137968_02611"/>
<reference evidence="5 6" key="2">
    <citation type="submission" date="2015-03" db="EMBL/GenBank/DDBJ databases">
        <authorList>
            <consortium name="Pathogen Informatics"/>
            <person name="Murphy D."/>
        </authorList>
    </citation>
    <scope>NUCLEOTIDE SEQUENCE [LARGE SCALE GENOMIC DNA]</scope>
    <source>
        <strain evidence="6">type strain: CIP110230</strain>
        <strain evidence="5">Type strain: CIP110230</strain>
    </source>
</reference>
<keyword evidence="6" id="KW-1185">Reference proteome</keyword>
<comment type="similarity">
    <text evidence="1">Belongs to the DDAH family.</text>
</comment>
<dbReference type="OrthoDB" id="9790596at2"/>
<dbReference type="GO" id="GO:0006525">
    <property type="term" value="P:arginine metabolic process"/>
    <property type="evidence" value="ECO:0007669"/>
    <property type="project" value="TreeGrafter"/>
</dbReference>
<dbReference type="GO" id="GO:0000052">
    <property type="term" value="P:citrulline metabolic process"/>
    <property type="evidence" value="ECO:0007669"/>
    <property type="project" value="TreeGrafter"/>
</dbReference>
<gene>
    <name evidence="4" type="ORF">ERS008529_01494</name>
    <name evidence="5" type="ORF">ERS137968_02611</name>
</gene>
<feature type="active site" description="Nucleophile" evidence="3">
    <location>
        <position position="248"/>
    </location>
</feature>
<reference evidence="7" key="1">
    <citation type="submission" date="2015-03" db="EMBL/GenBank/DDBJ databases">
        <authorList>
            <consortium name="Pathogen Informatics"/>
        </authorList>
    </citation>
    <scope>NUCLEOTIDE SEQUENCE [LARGE SCALE GENOMIC DNA]</scope>
    <source>
        <strain evidence="7">A125KOH2</strain>
    </source>
</reference>
<dbReference type="EC" id="3.5.3.18" evidence="4 5"/>
<dbReference type="EMBL" id="CWJL01000012">
    <property type="protein sequence ID" value="CRY67533.1"/>
    <property type="molecule type" value="Genomic_DNA"/>
</dbReference>
<dbReference type="RefSeq" id="WP_049611925.1">
    <property type="nucleotide sequence ID" value="NZ_CAWMMU010000012.1"/>
</dbReference>
<evidence type="ECO:0000256" key="1">
    <source>
        <dbReference type="ARBA" id="ARBA00008532"/>
    </source>
</evidence>
<feature type="active site" description="Proton donor" evidence="3">
    <location>
        <position position="161"/>
    </location>
</feature>
<dbReference type="GO" id="GO:0016597">
    <property type="term" value="F:amino acid binding"/>
    <property type="evidence" value="ECO:0007669"/>
    <property type="project" value="TreeGrafter"/>
</dbReference>
<organism evidence="4 7">
    <name type="scientific">Yersinia pekkanenii</name>
    <dbReference type="NCBI Taxonomy" id="1288385"/>
    <lineage>
        <taxon>Bacteria</taxon>
        <taxon>Pseudomonadati</taxon>
        <taxon>Pseudomonadota</taxon>
        <taxon>Gammaproteobacteria</taxon>
        <taxon>Enterobacterales</taxon>
        <taxon>Yersiniaceae</taxon>
        <taxon>Yersinia</taxon>
    </lineage>
</organism>
<dbReference type="PANTHER" id="PTHR12737:SF9">
    <property type="entry name" value="DIMETHYLARGININASE"/>
    <property type="match status" value="1"/>
</dbReference>
<dbReference type="Gene3D" id="3.75.10.10">
    <property type="entry name" value="L-arginine/glycine Amidinotransferase, Chain A"/>
    <property type="match status" value="1"/>
</dbReference>
<name>A0A0T9PBU5_9GAMM</name>
<dbReference type="AlphaFoldDB" id="A0A0T9PBU5"/>
<reference evidence="4" key="3">
    <citation type="submission" date="2015-03" db="EMBL/GenBank/DDBJ databases">
        <authorList>
            <person name="Murphy D."/>
        </authorList>
    </citation>
    <scope>NUCLEOTIDE SEQUENCE [LARGE SCALE GENOMIC DNA]</scope>
    <source>
        <strain evidence="4">A125KOH2</strain>
    </source>
</reference>
<evidence type="ECO:0000256" key="3">
    <source>
        <dbReference type="PIRSR" id="PIRSR633199-1"/>
    </source>
</evidence>
<dbReference type="Proteomes" id="UP000044625">
    <property type="component" value="Unassembled WGS sequence"/>
</dbReference>
<dbReference type="GO" id="GO:0016403">
    <property type="term" value="F:dimethylargininase activity"/>
    <property type="evidence" value="ECO:0007669"/>
    <property type="project" value="UniProtKB-EC"/>
</dbReference>
<evidence type="ECO:0000256" key="2">
    <source>
        <dbReference type="ARBA" id="ARBA00022801"/>
    </source>
</evidence>
<evidence type="ECO:0000313" key="5">
    <source>
        <dbReference type="EMBL" id="CRY67533.1"/>
    </source>
</evidence>
<evidence type="ECO:0000313" key="7">
    <source>
        <dbReference type="Proteomes" id="UP000045840"/>
    </source>
</evidence>
<keyword evidence="2 4" id="KW-0378">Hydrolase</keyword>
<dbReference type="GO" id="GO:0045429">
    <property type="term" value="P:positive regulation of nitric oxide biosynthetic process"/>
    <property type="evidence" value="ECO:0007669"/>
    <property type="project" value="TreeGrafter"/>
</dbReference>
<protein>
    <submittedName>
        <fullName evidence="4 5">Hydrolase</fullName>
        <ecNumber evidence="4 5">3.5.3.18</ecNumber>
    </submittedName>
</protein>